<evidence type="ECO:0000256" key="6">
    <source>
        <dbReference type="ARBA" id="ARBA00023136"/>
    </source>
</evidence>
<dbReference type="InterPro" id="IPR017981">
    <property type="entry name" value="GPCR_2-like_7TM"/>
</dbReference>
<keyword evidence="4 12" id="KW-1133">Transmembrane helix</keyword>
<dbReference type="PROSITE" id="PS50261">
    <property type="entry name" value="G_PROTEIN_RECEP_F2_4"/>
    <property type="match status" value="1"/>
</dbReference>
<dbReference type="Ensembl" id="ENSCLAT00000004435.1">
    <property type="protein sequence ID" value="ENSCLAP00000004352.1"/>
    <property type="gene ID" value="ENSCLAG00000003090.1"/>
</dbReference>
<dbReference type="PRINTS" id="PR00249">
    <property type="entry name" value="GPCRSECRETIN"/>
</dbReference>
<evidence type="ECO:0000256" key="9">
    <source>
        <dbReference type="ARBA" id="ARBA00023224"/>
    </source>
</evidence>
<evidence type="ECO:0000256" key="5">
    <source>
        <dbReference type="ARBA" id="ARBA00023040"/>
    </source>
</evidence>
<keyword evidence="17" id="KW-1185">Reference proteome</keyword>
<dbReference type="PANTHER" id="PTHR12011">
    <property type="entry name" value="ADHESION G-PROTEIN COUPLED RECEPTOR"/>
    <property type="match status" value="1"/>
</dbReference>
<dbReference type="GO" id="GO:0005886">
    <property type="term" value="C:plasma membrane"/>
    <property type="evidence" value="ECO:0007669"/>
    <property type="project" value="TreeGrafter"/>
</dbReference>
<dbReference type="PROSITE" id="PS50221">
    <property type="entry name" value="GAIN_B"/>
    <property type="match status" value="1"/>
</dbReference>
<feature type="compositionally biased region" description="Polar residues" evidence="11">
    <location>
        <begin position="1354"/>
        <end position="1370"/>
    </location>
</feature>
<feature type="compositionally biased region" description="Polar residues" evidence="11">
    <location>
        <begin position="1201"/>
        <end position="1214"/>
    </location>
</feature>
<dbReference type="GO" id="GO:0007189">
    <property type="term" value="P:adenylate cyclase-activating G protein-coupled receptor signaling pathway"/>
    <property type="evidence" value="ECO:0007669"/>
    <property type="project" value="TreeGrafter"/>
</dbReference>
<feature type="transmembrane region" description="Helical" evidence="12">
    <location>
        <begin position="2494"/>
        <end position="2517"/>
    </location>
</feature>
<dbReference type="CDD" id="cd15997">
    <property type="entry name" value="7tmB2_GPR112"/>
    <property type="match status" value="1"/>
</dbReference>
<dbReference type="InterPro" id="IPR013320">
    <property type="entry name" value="ConA-like_dom_sf"/>
</dbReference>
<feature type="transmembrane region" description="Helical" evidence="12">
    <location>
        <begin position="2425"/>
        <end position="2444"/>
    </location>
</feature>
<evidence type="ECO:0000256" key="2">
    <source>
        <dbReference type="ARBA" id="ARBA00007343"/>
    </source>
</evidence>
<evidence type="ECO:0000259" key="15">
    <source>
        <dbReference type="PROSITE" id="PS51828"/>
    </source>
</evidence>
<protein>
    <submittedName>
        <fullName evidence="16">Adhesion G protein-coupled receptor G4</fullName>
    </submittedName>
</protein>
<keyword evidence="5" id="KW-0297">G-protein coupled receptor</keyword>
<dbReference type="SUPFAM" id="SSF49899">
    <property type="entry name" value="Concanavalin A-like lectins/glucanases"/>
    <property type="match status" value="1"/>
</dbReference>
<dbReference type="InterPro" id="IPR000203">
    <property type="entry name" value="GPS"/>
</dbReference>
<accession>A0A8C2UQH4</accession>
<dbReference type="SMART" id="SM00303">
    <property type="entry name" value="GPS"/>
    <property type="match status" value="1"/>
</dbReference>
<dbReference type="GO" id="GO:0007166">
    <property type="term" value="P:cell surface receptor signaling pathway"/>
    <property type="evidence" value="ECO:0007669"/>
    <property type="project" value="InterPro"/>
</dbReference>
<feature type="domain" description="G-protein coupled receptors family 2 profile 2" evidence="14">
    <location>
        <begin position="2388"/>
        <end position="2635"/>
    </location>
</feature>
<dbReference type="Pfam" id="PF00002">
    <property type="entry name" value="7tm_2"/>
    <property type="match status" value="1"/>
</dbReference>
<comment type="similarity">
    <text evidence="2">Belongs to the G-protein coupled receptor 2 family. Adhesion G-protein coupled receptor (ADGR) subfamily.</text>
</comment>
<proteinExistence type="inferred from homology"/>
<evidence type="ECO:0000256" key="12">
    <source>
        <dbReference type="SAM" id="Phobius"/>
    </source>
</evidence>
<feature type="region of interest" description="Disordered" evidence="11">
    <location>
        <begin position="1466"/>
        <end position="1488"/>
    </location>
</feature>
<evidence type="ECO:0000256" key="1">
    <source>
        <dbReference type="ARBA" id="ARBA00004141"/>
    </source>
</evidence>
<dbReference type="GeneTree" id="ENSGT00940000162744"/>
<evidence type="ECO:0000256" key="7">
    <source>
        <dbReference type="ARBA" id="ARBA00023157"/>
    </source>
</evidence>
<evidence type="ECO:0000256" key="8">
    <source>
        <dbReference type="ARBA" id="ARBA00023170"/>
    </source>
</evidence>
<evidence type="ECO:0000313" key="17">
    <source>
        <dbReference type="Proteomes" id="UP000694398"/>
    </source>
</evidence>
<dbReference type="Gene3D" id="2.60.220.50">
    <property type="match status" value="1"/>
</dbReference>
<comment type="caution">
    <text evidence="10">Lacks conserved residue(s) required for the propagation of feature annotation.</text>
</comment>
<feature type="transmembrane region" description="Helical" evidence="12">
    <location>
        <begin position="2537"/>
        <end position="2565"/>
    </location>
</feature>
<dbReference type="InterPro" id="IPR057244">
    <property type="entry name" value="GAIN_B"/>
</dbReference>
<dbReference type="Gene3D" id="4.10.1240.10">
    <property type="entry name" value="GPCR, family 2, extracellular hormone receptor domain"/>
    <property type="match status" value="1"/>
</dbReference>
<evidence type="ECO:0000256" key="4">
    <source>
        <dbReference type="ARBA" id="ARBA00022989"/>
    </source>
</evidence>
<feature type="domain" description="Pentraxin (PTX)" evidence="15">
    <location>
        <begin position="1"/>
        <end position="163"/>
    </location>
</feature>
<feature type="transmembrane region" description="Helical" evidence="12">
    <location>
        <begin position="2387"/>
        <end position="2413"/>
    </location>
</feature>
<keyword evidence="8" id="KW-0675">Receptor</keyword>
<evidence type="ECO:0000256" key="11">
    <source>
        <dbReference type="SAM" id="MobiDB-lite"/>
    </source>
</evidence>
<keyword evidence="9" id="KW-0807">Transducer</keyword>
<dbReference type="OMA" id="MMDQPQN"/>
<dbReference type="SUPFAM" id="SSF81321">
    <property type="entry name" value="Family A G protein-coupled receptor-like"/>
    <property type="match status" value="1"/>
</dbReference>
<evidence type="ECO:0000313" key="16">
    <source>
        <dbReference type="Ensembl" id="ENSCLAP00000004352.1"/>
    </source>
</evidence>
<sequence length="2690" mass="288224">DSSSYWIAFSYITNNPFLGRENIDLGLAGNHQQLILYNLGKTFYISYHLIPFQRHTVCLIWDGVKGRLELFLNKERILIVMDQPQNLMPNGTLVLGHFPKNAVGQIKNLVPRFTGSLYYFQLWDRILENEELMKCLGGNVVSWEEDVWLANKIIPTVDRRLRCFVSENMTIQERSTTLSQQVQLTTPSQVTGLKPQKTAYYSAVISKSMPIFATDYTTILYSNITLPPSETTATSKILRTSIAKTATSAADASSTSAAMTLPTQEIRRTTKIVEAMATKTFHPTTATNFLSTSGFTENSVAPKTSAIESQSVLMKTASLFSTIESTSMSTTSWPKQKSTDFTVPSISTSGQEFLVSTAAGTVPLSTGETSGKTTSIRTTSAFTPKSLLNSTAASVDSVFPRNQTVSTLATTDKEIAFTIHSVMPTETPSPLIAAETELPSTNFQNASSPHVEDAISTFMPQETSSTSLSPMTSFPITGTQSVQTGINAESSHTTFTLGITLAPPVTETTTSPTVTEPVHSQNTPSADDHMFTLISTISASTPKAFELGPTSLTAETAHWFSSKETTWSSRPDQTLLTSINATTVLTFVPNENVTSAFFANTTNTENSSTATNLITPLESSMESNAITSTDATGVRYTTTLSKLTSPWFANFSTISGTTSVTSLPEFKLTTLLKTVPIPTVAANELPSTPGETAVSPADIGSTLADIKLNFSTEDSTLGTIHLETDGTSAFGDTTALVPTSAATQRSSDAMTTKETTSHHLEGRSTIAVVSEISLFPTALEVTDESASVTVSPFPGAEKLTTSLDSKTATAEQEGSWLLTTLMKTTRKSSYNGTTEIFNLTHTYTAHRISETSEGHLALSPTPESTQMFPEPLHTFTTRITGTSTDRTAMSLSSTTLPLKTAATHMPITHMFSLPITVSPVTSMVVSGETKATTPITSKLAMDFSTSLPLDVSNLSLATMTSALVPPLSQTASMTSDIMLTETDSIHTTSEATVISTTMIPMAVPSQTETLVPLLRSPIPTTTKTKATFPSTSGDTVTPSAHTLVCSKLPADNIPIVSSTHVISTMSTPVATQPILQVQESSTSALSLPFTFSGGGDVASLAPGTTETVTVADTIPLHTSASKLTASVDVHTSHSSTYLNIPASTQLVTGISTLSSDKDQMTTSLGKTFRPMEVTEMSPSKNAFISSSQSTSSLEMTDAGFSETTKVSNPQTYSPSEIPLGTLTDENSLLSTMSNSTWVAPSLTSNKTVDVHVSEMPNSLGKITLPLQSLTKTSFLSPAKESTDALSVYTPRNVEMVVNSSSVTHQNVSFVDTTISRTTRTSNPELINTTLSQFSSLETQPEVTSITSSISESTQPFPKSLSPSTVGLSNSKSTVTSTNGITTNLSVPNAPTLLGETSLETAIPISQISSLPVGAPTFTSSKVSNPFTIIMAKSSRTPYPGCLQSPSVTPSGPVSEIASVPVSDSTFSPAAVSSDTSTTTESLSPATPRTTVTTTVVSSAFTTSEMTEVPSRITPTSISSPTEATFLSLKIIPHTTLAGAVTSDVDSTASLLLSSKNTEAVTILGILSGITNSSISTVSNGRATALTNAYSRIPVPETVLSSTPSANRHTSLNIQVSPSWTNFKSTPGLTESIEATTTYPSSNTGKISFTTSEEIPVLYSSWTPSSATTPFLTSLLYSPYGTEAKFSTPKISPTSQMVVFPIMGTRITSSNTQSLLMTSWNTHRAEDSQFPLATTTHMPTPNKMEAETPHFVPGSLSTFAASRTSLVSRDAMAASSNPTSGILPHLGISESPSLSTSVRAILTRWPDSKHTFEKTTTSGTTLPPNPSLIPKITTSPMLTWILSSLPSGSPLTTVSNVPHAATSSIVEVSKSTFPASDMIPTYTFTNFPKLPFATGSTVLTKITSTPTVGSTTIGSPTSLPISVKVTDNSLYSLTSPETTSRTAITDNSRTVFQPPSFSGMSVSPSAHDHTVSFGSMPLPSPTKMSAWSRSSATSAPPSLTLPKSTLDSLINVTTTTSTTTGPSFPFISTGVAQSSTAVVSSLISSSFKATWLDSTFSSLTTEVLTSPIAGESIEPGKCKADETPSQYKGTYKWLLTNPTETAQARCIKNEDGNATRICSINIQTGKSQWEKPRFKQCKLLQGLPDKIVDLANITVNDENADDVAEHILNLINESPPLDEEETRIIVSKVAEISKCDEISMNLTQIILQIISAVSEKQNDSTSNLHQVSNAILRIIERAGHKMEFSGRTANVTVSGLALAVLRVGHGFEGMAFSIHSYEDGTRPETKNVTKALTSYVVSASISDTSIQNLVDPVVITLQHIGGNRNYDQVHCAFWDFETNNGLGGWNSSGCKVKETNVNYTICQCDHLTHFGVLMDLSRSTVDPVNERILVIITYTGCGISSIFLGIAMVTYIAFYKLRKDYPSKILINLCTALLMLNLAFLINSWLSSVQNAGLCIAAAVALHYFLLVSLTWMGLEAVHMYFALVKVFNIYIPNYILKFCLVGWGVPAITVAVILSVRKDLYGTLSPTTLFCWIKDDSIFYVSVVAYFCLIFFGNLSMFCTVLAQLNSMKSQRQKTRRKMILRDLKGTLSLTFLLGLTWGFAFFAWGPVRIFFLYLFAICNTLCGVNVGYKQERVKKTFEHKLLTPSLKSTATSSSFKSLGSVQDTPSEICFSNGEKRCCVAYIYIPEILN</sequence>
<evidence type="ECO:0000259" key="13">
    <source>
        <dbReference type="PROSITE" id="PS50221"/>
    </source>
</evidence>
<keyword evidence="6 12" id="KW-0472">Membrane</keyword>
<evidence type="ECO:0000256" key="10">
    <source>
        <dbReference type="PROSITE-ProRule" id="PRU01172"/>
    </source>
</evidence>
<feature type="domain" description="GAIN-B" evidence="13">
    <location>
        <begin position="2239"/>
        <end position="2379"/>
    </location>
</feature>
<feature type="transmembrane region" description="Helical" evidence="12">
    <location>
        <begin position="2611"/>
        <end position="2629"/>
    </location>
</feature>
<keyword evidence="3 12" id="KW-0812">Transmembrane</keyword>
<dbReference type="InterPro" id="IPR046338">
    <property type="entry name" value="GAIN_dom_sf"/>
</dbReference>
<reference evidence="16" key="1">
    <citation type="submission" date="2025-08" db="UniProtKB">
        <authorList>
            <consortium name="Ensembl"/>
        </authorList>
    </citation>
    <scope>IDENTIFICATION</scope>
</reference>
<dbReference type="InterPro" id="IPR000832">
    <property type="entry name" value="GPCR_2_secretin-like"/>
</dbReference>
<dbReference type="GO" id="GO:0004930">
    <property type="term" value="F:G protein-coupled receptor activity"/>
    <property type="evidence" value="ECO:0007669"/>
    <property type="project" value="UniProtKB-KW"/>
</dbReference>
<dbReference type="Gene3D" id="1.20.1070.10">
    <property type="entry name" value="Rhodopsin 7-helix transmembrane proteins"/>
    <property type="match status" value="1"/>
</dbReference>
<feature type="transmembrane region" description="Helical" evidence="12">
    <location>
        <begin position="2586"/>
        <end position="2605"/>
    </location>
</feature>
<comment type="subcellular location">
    <subcellularLocation>
        <location evidence="1">Membrane</location>
        <topology evidence="1">Multi-pass membrane protein</topology>
    </subcellularLocation>
</comment>
<feature type="compositionally biased region" description="Low complexity" evidence="11">
    <location>
        <begin position="1472"/>
        <end position="1488"/>
    </location>
</feature>
<feature type="region of interest" description="Disordered" evidence="11">
    <location>
        <begin position="1194"/>
        <end position="1220"/>
    </location>
</feature>
<feature type="transmembrane region" description="Helical" evidence="12">
    <location>
        <begin position="2450"/>
        <end position="2474"/>
    </location>
</feature>
<dbReference type="PANTHER" id="PTHR12011:SF277">
    <property type="entry name" value="ADHESION G-PROTEIN COUPLED RECEPTOR G4"/>
    <property type="match status" value="1"/>
</dbReference>
<dbReference type="InterPro" id="IPR036445">
    <property type="entry name" value="GPCR_2_extracell_dom_sf"/>
</dbReference>
<evidence type="ECO:0000256" key="3">
    <source>
        <dbReference type="ARBA" id="ARBA00022692"/>
    </source>
</evidence>
<reference evidence="16" key="2">
    <citation type="submission" date="2025-09" db="UniProtKB">
        <authorList>
            <consortium name="Ensembl"/>
        </authorList>
    </citation>
    <scope>IDENTIFICATION</scope>
</reference>
<dbReference type="FunFam" id="2.60.120.200:FF:000172">
    <property type="entry name" value="Adhesion G protein-coupled receptor G4"/>
    <property type="match status" value="1"/>
</dbReference>
<dbReference type="PROSITE" id="PS51828">
    <property type="entry name" value="PTX_2"/>
    <property type="match status" value="1"/>
</dbReference>
<keyword evidence="7" id="KW-1015">Disulfide bond</keyword>
<feature type="region of interest" description="Disordered" evidence="11">
    <location>
        <begin position="1347"/>
        <end position="1370"/>
    </location>
</feature>
<dbReference type="Gene3D" id="2.60.120.200">
    <property type="match status" value="1"/>
</dbReference>
<dbReference type="Proteomes" id="UP000694398">
    <property type="component" value="Unassembled WGS sequence"/>
</dbReference>
<organism evidence="16 17">
    <name type="scientific">Chinchilla lanigera</name>
    <name type="common">Long-tailed chinchilla</name>
    <name type="synonym">Chinchilla villidera</name>
    <dbReference type="NCBI Taxonomy" id="34839"/>
    <lineage>
        <taxon>Eukaryota</taxon>
        <taxon>Metazoa</taxon>
        <taxon>Chordata</taxon>
        <taxon>Craniata</taxon>
        <taxon>Vertebrata</taxon>
        <taxon>Euteleostomi</taxon>
        <taxon>Mammalia</taxon>
        <taxon>Eutheria</taxon>
        <taxon>Euarchontoglires</taxon>
        <taxon>Glires</taxon>
        <taxon>Rodentia</taxon>
        <taxon>Hystricomorpha</taxon>
        <taxon>Chinchillidae</taxon>
        <taxon>Chinchilla</taxon>
    </lineage>
</organism>
<evidence type="ECO:0000259" key="14">
    <source>
        <dbReference type="PROSITE" id="PS50261"/>
    </source>
</evidence>
<dbReference type="Pfam" id="PF01825">
    <property type="entry name" value="GPS"/>
    <property type="match status" value="1"/>
</dbReference>
<gene>
    <name evidence="16" type="primary">ADGRG4</name>
</gene>
<dbReference type="InterPro" id="IPR001759">
    <property type="entry name" value="PTX_dom"/>
</dbReference>
<name>A0A8C2UQH4_CHILA</name>